<proteinExistence type="predicted"/>
<dbReference type="Proteomes" id="UP000242432">
    <property type="component" value="Unassembled WGS sequence"/>
</dbReference>
<name>A0A1T4VJK6_9GAMM</name>
<dbReference type="InterPro" id="IPR036465">
    <property type="entry name" value="vWFA_dom_sf"/>
</dbReference>
<accession>A0A1T4VJK6</accession>
<dbReference type="EMBL" id="FUXX01000028">
    <property type="protein sequence ID" value="SKA65142.1"/>
    <property type="molecule type" value="Genomic_DNA"/>
</dbReference>
<dbReference type="Gene3D" id="3.40.50.410">
    <property type="entry name" value="von Willebrand factor, type A domain"/>
    <property type="match status" value="1"/>
</dbReference>
<evidence type="ECO:0000313" key="2">
    <source>
        <dbReference type="EMBL" id="SKA65142.1"/>
    </source>
</evidence>
<dbReference type="STRING" id="83771.SAMN02910357_02022"/>
<organism evidence="2 3">
    <name type="scientific">Succinivibrio dextrinosolvens DSM 3072</name>
    <dbReference type="NCBI Taxonomy" id="1123324"/>
    <lineage>
        <taxon>Bacteria</taxon>
        <taxon>Pseudomonadati</taxon>
        <taxon>Pseudomonadota</taxon>
        <taxon>Gammaproteobacteria</taxon>
        <taxon>Aeromonadales</taxon>
        <taxon>Succinivibrionaceae</taxon>
        <taxon>Succinivibrio</taxon>
    </lineage>
</organism>
<evidence type="ECO:0000313" key="3">
    <source>
        <dbReference type="Proteomes" id="UP000242432"/>
    </source>
</evidence>
<sequence>MNTLSHALPIMVNNYAKLFGVSVRIQGSTAYTNGRVITIPRLDIKNPIKARLAYGYLAHESAHIRYTDFAVLKKDKIRNNLFLFSLFNILEDSRIEALISKEYIGVYENLELLNNYYRDEWKSFCSTMSSISVLNVICAFIQCYSQSLCQKFSESRHRAALLYFHLRHRINVRDLNKIAALVKDCSLVRDSEAVYKICLKIFQLLKSDRFSFKGDDSILKQQEDNDENFRNILDESKKNFNKSKDKISNSFLREYARFRITSDDDDSKVTPSRNGAEIIQENSNSKTSSSREDFGVIAENICNPGRDDFIHEVSNTYGIRNALHNRVRAYVDSLGNCSTVGNRINPLKAQLISLGETRIFKDRIYKKEFETAIHILVDVSSSMLTSDGGPNSRCEDACKVALTLSLALEGIDGIKTMATYFPGQCSEYDVALKADERASMVASRFDQKPRGSTPLAQALWYSFDKFQEIGYSRNIVLVITDGMPDSVNNVKNCFDYAKEHHIEIYGISIRSELILKLFEHASIIENANELERKAFSLFSSLFDAPKNIIQKN</sequence>
<evidence type="ECO:0000256" key="1">
    <source>
        <dbReference type="SAM" id="MobiDB-lite"/>
    </source>
</evidence>
<dbReference type="AlphaFoldDB" id="A0A1T4VJK6"/>
<dbReference type="SUPFAM" id="SSF53300">
    <property type="entry name" value="vWA-like"/>
    <property type="match status" value="1"/>
</dbReference>
<evidence type="ECO:0008006" key="4">
    <source>
        <dbReference type="Google" id="ProtNLM"/>
    </source>
</evidence>
<gene>
    <name evidence="2" type="ORF">SAMN02745213_01626</name>
</gene>
<dbReference type="RefSeq" id="WP_078929033.1">
    <property type="nucleotide sequence ID" value="NZ_FUXX01000028.1"/>
</dbReference>
<feature type="region of interest" description="Disordered" evidence="1">
    <location>
        <begin position="263"/>
        <end position="291"/>
    </location>
</feature>
<protein>
    <recommendedName>
        <fullName evidence="4">von Willebrand factor type A domain-containing protein</fullName>
    </recommendedName>
</protein>
<reference evidence="3" key="1">
    <citation type="submission" date="2017-02" db="EMBL/GenBank/DDBJ databases">
        <authorList>
            <person name="Varghese N."/>
            <person name="Submissions S."/>
        </authorList>
    </citation>
    <scope>NUCLEOTIDE SEQUENCE [LARGE SCALE GENOMIC DNA]</scope>
    <source>
        <strain evidence="3">DSM 3072</strain>
    </source>
</reference>
<keyword evidence="3" id="KW-1185">Reference proteome</keyword>